<reference evidence="1 2" key="1">
    <citation type="journal article" date="2013" name="ISME J.">
        <title>A metabolic model for members of the genus Tetrasphaera involved in enhanced biological phosphorus removal.</title>
        <authorList>
            <person name="Kristiansen R."/>
            <person name="Nguyen H.T.T."/>
            <person name="Saunders A.M."/>
            <person name="Nielsen J.L."/>
            <person name="Wimmer R."/>
            <person name="Le V.Q."/>
            <person name="McIlroy S.J."/>
            <person name="Petrovski S."/>
            <person name="Seviour R.J."/>
            <person name="Calteau A."/>
            <person name="Nielsen K.L."/>
            <person name="Nielsen P.H."/>
        </authorList>
    </citation>
    <scope>NUCLEOTIDE SEQUENCE [LARGE SCALE GENOMIC DNA]</scope>
    <source>
        <strain evidence="1 2">Ben110</strain>
    </source>
</reference>
<name>W6K178_9MICO</name>
<dbReference type="RefSeq" id="WP_048700176.1">
    <property type="nucleotide sequence ID" value="NZ_HG764815.1"/>
</dbReference>
<comment type="caution">
    <text evidence="1">The sequence shown here is derived from an EMBL/GenBank/DDBJ whole genome shotgun (WGS) entry which is preliminary data.</text>
</comment>
<dbReference type="AlphaFoldDB" id="W6K178"/>
<sequence length="109" mass="11545">MAPRTVVLADLTDEMGTVWRAVTLTGDGGLVLCGHDLGRGVRSVFGMGEYEFERRLSARETDALGELLTAPTGGDLLAAIAARFPAGSGLEAFLKEHGIDGRLWSRVGD</sequence>
<accession>W6K178</accession>
<gene>
    <name evidence="1" type="ORF">BN11_4830001</name>
</gene>
<dbReference type="Proteomes" id="UP000035763">
    <property type="component" value="Unassembled WGS sequence"/>
</dbReference>
<dbReference type="OrthoDB" id="5196176at2"/>
<protein>
    <submittedName>
        <fullName evidence="1">Uncharacterized protein</fullName>
    </submittedName>
</protein>
<organism evidence="1 2">
    <name type="scientific">Nostocoides australiense Ben110</name>
    <dbReference type="NCBI Taxonomy" id="1193182"/>
    <lineage>
        <taxon>Bacteria</taxon>
        <taxon>Bacillati</taxon>
        <taxon>Actinomycetota</taxon>
        <taxon>Actinomycetes</taxon>
        <taxon>Micrococcales</taxon>
        <taxon>Intrasporangiaceae</taxon>
        <taxon>Nostocoides</taxon>
    </lineage>
</organism>
<evidence type="ECO:0000313" key="2">
    <source>
        <dbReference type="Proteomes" id="UP000035763"/>
    </source>
</evidence>
<dbReference type="EMBL" id="CAJA01000427">
    <property type="protein sequence ID" value="CCH74826.1"/>
    <property type="molecule type" value="Genomic_DNA"/>
</dbReference>
<proteinExistence type="predicted"/>
<keyword evidence="2" id="KW-1185">Reference proteome</keyword>
<evidence type="ECO:0000313" key="1">
    <source>
        <dbReference type="EMBL" id="CCH74826.1"/>
    </source>
</evidence>